<evidence type="ECO:0000259" key="2">
    <source>
        <dbReference type="Pfam" id="PF13505"/>
    </source>
</evidence>
<gene>
    <name evidence="3" type="ORF">EVA_15924</name>
</gene>
<dbReference type="EMBL" id="AMCI01005519">
    <property type="protein sequence ID" value="EJW95969.1"/>
    <property type="molecule type" value="Genomic_DNA"/>
</dbReference>
<accession>J9G932</accession>
<sequence>MKKFLLMIVVAFASLTANAQFYVGGTLNLWHDDNADATEFTLAPSVGYELNKKWAIGGELEFSAVSDYYTKFAIAPYARWSFFQKDRVKLFLDMGFGISVFDLDDDWDDVPGVDDSETGFQIGVQPGIAVALTKHFSVLAKVGFFGYDDSYTNLKSEGFGLKLSGENLRFGIEYKF</sequence>
<dbReference type="InterPro" id="IPR027385">
    <property type="entry name" value="Beta-barrel_OMP"/>
</dbReference>
<reference evidence="3" key="1">
    <citation type="journal article" date="2012" name="PLoS ONE">
        <title>Gene sets for utilization of primary and secondary nutrition supplies in the distal gut of endangered iberian lynx.</title>
        <authorList>
            <person name="Alcaide M."/>
            <person name="Messina E."/>
            <person name="Richter M."/>
            <person name="Bargiela R."/>
            <person name="Peplies J."/>
            <person name="Huws S.A."/>
            <person name="Newbold C.J."/>
            <person name="Golyshin P.N."/>
            <person name="Simon M.A."/>
            <person name="Lopez G."/>
            <person name="Yakimov M.M."/>
            <person name="Ferrer M."/>
        </authorList>
    </citation>
    <scope>NUCLEOTIDE SEQUENCE</scope>
</reference>
<keyword evidence="1" id="KW-0732">Signal</keyword>
<dbReference type="Gene3D" id="2.40.160.20">
    <property type="match status" value="1"/>
</dbReference>
<feature type="domain" description="Outer membrane protein beta-barrel" evidence="2">
    <location>
        <begin position="5"/>
        <end position="176"/>
    </location>
</feature>
<evidence type="ECO:0000313" key="3">
    <source>
        <dbReference type="EMBL" id="EJW95969.1"/>
    </source>
</evidence>
<dbReference type="InterPro" id="IPR011250">
    <property type="entry name" value="OMP/PagP_B-barrel"/>
</dbReference>
<organism evidence="3">
    <name type="scientific">gut metagenome</name>
    <dbReference type="NCBI Taxonomy" id="749906"/>
    <lineage>
        <taxon>unclassified sequences</taxon>
        <taxon>metagenomes</taxon>
        <taxon>organismal metagenomes</taxon>
    </lineage>
</organism>
<proteinExistence type="predicted"/>
<name>J9G932_9ZZZZ</name>
<dbReference type="SUPFAM" id="SSF56925">
    <property type="entry name" value="OMPA-like"/>
    <property type="match status" value="1"/>
</dbReference>
<evidence type="ECO:0000256" key="1">
    <source>
        <dbReference type="ARBA" id="ARBA00022729"/>
    </source>
</evidence>
<protein>
    <submittedName>
        <fullName evidence="3">Secreted protein containing DUF481</fullName>
    </submittedName>
</protein>
<dbReference type="Pfam" id="PF13505">
    <property type="entry name" value="OMP_b-brl"/>
    <property type="match status" value="1"/>
</dbReference>
<comment type="caution">
    <text evidence="3">The sequence shown here is derived from an EMBL/GenBank/DDBJ whole genome shotgun (WGS) entry which is preliminary data.</text>
</comment>
<dbReference type="AlphaFoldDB" id="J9G932"/>